<evidence type="ECO:0000313" key="14">
    <source>
        <dbReference type="Proteomes" id="UP000295726"/>
    </source>
</evidence>
<dbReference type="InterPro" id="IPR050398">
    <property type="entry name" value="HssS/ArlS-like"/>
</dbReference>
<evidence type="ECO:0000256" key="9">
    <source>
        <dbReference type="ARBA" id="ARBA00023012"/>
    </source>
</evidence>
<evidence type="ECO:0000256" key="4">
    <source>
        <dbReference type="ARBA" id="ARBA00022553"/>
    </source>
</evidence>
<evidence type="ECO:0000256" key="3">
    <source>
        <dbReference type="ARBA" id="ARBA00012438"/>
    </source>
</evidence>
<dbReference type="EMBL" id="SLZZ01000022">
    <property type="protein sequence ID" value="TCS76717.1"/>
    <property type="molecule type" value="Genomic_DNA"/>
</dbReference>
<dbReference type="OrthoDB" id="84942at2"/>
<dbReference type="PROSITE" id="PS51257">
    <property type="entry name" value="PROKAR_LIPOPROTEIN"/>
    <property type="match status" value="1"/>
</dbReference>
<evidence type="ECO:0000256" key="6">
    <source>
        <dbReference type="ARBA" id="ARBA00022692"/>
    </source>
</evidence>
<dbReference type="InterPro" id="IPR003661">
    <property type="entry name" value="HisK_dim/P_dom"/>
</dbReference>
<feature type="transmembrane region" description="Helical" evidence="11">
    <location>
        <begin position="149"/>
        <end position="168"/>
    </location>
</feature>
<dbReference type="Pfam" id="PF02518">
    <property type="entry name" value="HATPase_c"/>
    <property type="match status" value="1"/>
</dbReference>
<dbReference type="SUPFAM" id="SSF47384">
    <property type="entry name" value="Homodimeric domain of signal transducing histidine kinase"/>
    <property type="match status" value="1"/>
</dbReference>
<dbReference type="AlphaFoldDB" id="A0A4R3K2M8"/>
<gene>
    <name evidence="13" type="ORF">EDD59_12214</name>
</gene>
<keyword evidence="9" id="KW-0902">Two-component regulatory system</keyword>
<comment type="catalytic activity">
    <reaction evidence="1">
        <text>ATP + protein L-histidine = ADP + protein N-phospho-L-histidine.</text>
        <dbReference type="EC" id="2.7.13.3"/>
    </reaction>
</comment>
<dbReference type="Gene3D" id="3.30.565.10">
    <property type="entry name" value="Histidine kinase-like ATPase, C-terminal domain"/>
    <property type="match status" value="1"/>
</dbReference>
<dbReference type="Gene3D" id="1.10.287.130">
    <property type="match status" value="1"/>
</dbReference>
<dbReference type="GO" id="GO:0005886">
    <property type="term" value="C:plasma membrane"/>
    <property type="evidence" value="ECO:0007669"/>
    <property type="project" value="TreeGrafter"/>
</dbReference>
<comment type="caution">
    <text evidence="13">The sequence shown here is derived from an EMBL/GenBank/DDBJ whole genome shotgun (WGS) entry which is preliminary data.</text>
</comment>
<evidence type="ECO:0000259" key="12">
    <source>
        <dbReference type="PROSITE" id="PS50109"/>
    </source>
</evidence>
<keyword evidence="6 11" id="KW-0812">Transmembrane</keyword>
<dbReference type="EC" id="2.7.13.3" evidence="3"/>
<dbReference type="InterPro" id="IPR008358">
    <property type="entry name" value="Sig_transdc_His_kin/Pase_MprB"/>
</dbReference>
<evidence type="ECO:0000256" key="2">
    <source>
        <dbReference type="ARBA" id="ARBA00004141"/>
    </source>
</evidence>
<dbReference type="InterPro" id="IPR036890">
    <property type="entry name" value="HATPase_C_sf"/>
</dbReference>
<dbReference type="Gene3D" id="6.10.340.10">
    <property type="match status" value="1"/>
</dbReference>
<keyword evidence="4" id="KW-0597">Phosphoprotein</keyword>
<dbReference type="InterPro" id="IPR036097">
    <property type="entry name" value="HisK_dim/P_sf"/>
</dbReference>
<dbReference type="Proteomes" id="UP000295726">
    <property type="component" value="Unassembled WGS sequence"/>
</dbReference>
<evidence type="ECO:0000313" key="13">
    <source>
        <dbReference type="EMBL" id="TCS76717.1"/>
    </source>
</evidence>
<accession>A0A4R3K2M8</accession>
<evidence type="ECO:0000256" key="7">
    <source>
        <dbReference type="ARBA" id="ARBA00022777"/>
    </source>
</evidence>
<feature type="domain" description="Histidine kinase" evidence="12">
    <location>
        <begin position="241"/>
        <end position="454"/>
    </location>
</feature>
<evidence type="ECO:0000256" key="10">
    <source>
        <dbReference type="ARBA" id="ARBA00023136"/>
    </source>
</evidence>
<dbReference type="PANTHER" id="PTHR45528:SF8">
    <property type="entry name" value="HISTIDINE KINASE"/>
    <property type="match status" value="1"/>
</dbReference>
<keyword evidence="10 11" id="KW-0472">Membrane</keyword>
<keyword evidence="5" id="KW-0808">Transferase</keyword>
<dbReference type="PROSITE" id="PS50109">
    <property type="entry name" value="HIS_KIN"/>
    <property type="match status" value="1"/>
</dbReference>
<dbReference type="InterPro" id="IPR005467">
    <property type="entry name" value="His_kinase_dom"/>
</dbReference>
<dbReference type="GO" id="GO:0000155">
    <property type="term" value="F:phosphorelay sensor kinase activity"/>
    <property type="evidence" value="ECO:0007669"/>
    <property type="project" value="InterPro"/>
</dbReference>
<dbReference type="RefSeq" id="WP_132382714.1">
    <property type="nucleotide sequence ID" value="NZ_SLZZ01000022.1"/>
</dbReference>
<evidence type="ECO:0000256" key="5">
    <source>
        <dbReference type="ARBA" id="ARBA00022679"/>
    </source>
</evidence>
<evidence type="ECO:0000256" key="8">
    <source>
        <dbReference type="ARBA" id="ARBA00022989"/>
    </source>
</evidence>
<dbReference type="PRINTS" id="PR01780">
    <property type="entry name" value="LANTIREGPROT"/>
</dbReference>
<dbReference type="InterPro" id="IPR003594">
    <property type="entry name" value="HATPase_dom"/>
</dbReference>
<reference evidence="13 14" key="1">
    <citation type="submission" date="2019-03" db="EMBL/GenBank/DDBJ databases">
        <title>Genomic Encyclopedia of Type Strains, Phase IV (KMG-IV): sequencing the most valuable type-strain genomes for metagenomic binning, comparative biology and taxonomic classification.</title>
        <authorList>
            <person name="Goeker M."/>
        </authorList>
    </citation>
    <scope>NUCLEOTIDE SEQUENCE [LARGE SCALE GENOMIC DNA]</scope>
    <source>
        <strain evidence="13 14">DSM 29489</strain>
    </source>
</reference>
<dbReference type="SMART" id="SM00387">
    <property type="entry name" value="HATPase_c"/>
    <property type="match status" value="1"/>
</dbReference>
<protein>
    <recommendedName>
        <fullName evidence="3">histidine kinase</fullName>
        <ecNumber evidence="3">2.7.13.3</ecNumber>
    </recommendedName>
</protein>
<dbReference type="SMART" id="SM00388">
    <property type="entry name" value="HisKA"/>
    <property type="match status" value="1"/>
</dbReference>
<keyword evidence="7 13" id="KW-0418">Kinase</keyword>
<sequence>MEVKKKITLQSVFWRFSICLFGLTAASLLACWIMIFFLPQTGEILPANYSENMLEDNREEIENAKTVTDELIPDGCSYGVFQTDGTYLYGNMNEKNQNKMWNEYARGSSGNPNMGYLKYFQRKEEVCIAAYRLKAEFVNPLLRKWLPGFPETVLILILLIFLIGIVLLSRKFGNIVGRELKSVKQVTEKVRLKDLEFEKPDTRIREVDEVMESLEKMREALEASLKAQWKMEEARRQQIGALIHDIKTPLTVIRGNAQLMQEAESAEEARECEEYILQETGRIEEYIQILQRMLQSEEGSQFQKEKVDVRQTAEAFAASAKMLAEANHQNLEVVISSIPDYIKSNRQLLLRAWENLLSNALEYTPAGGDICISIKEESGKLLFAIEDSGLGFTEEGIRRGTQQFYQGDKSRNSRNHYGVGLFMVDSFVKHQGGRLTLENSPRTKGALVRLEINM</sequence>
<feature type="transmembrane region" description="Helical" evidence="11">
    <location>
        <begin position="12"/>
        <end position="38"/>
    </location>
</feature>
<evidence type="ECO:0000256" key="11">
    <source>
        <dbReference type="SAM" id="Phobius"/>
    </source>
</evidence>
<dbReference type="Pfam" id="PF00512">
    <property type="entry name" value="HisKA"/>
    <property type="match status" value="1"/>
</dbReference>
<dbReference type="PANTHER" id="PTHR45528">
    <property type="entry name" value="SENSOR HISTIDINE KINASE CPXA"/>
    <property type="match status" value="1"/>
</dbReference>
<keyword evidence="14" id="KW-1185">Reference proteome</keyword>
<organism evidence="13 14">
    <name type="scientific">Muricomes intestini</name>
    <dbReference type="NCBI Taxonomy" id="1796634"/>
    <lineage>
        <taxon>Bacteria</taxon>
        <taxon>Bacillati</taxon>
        <taxon>Bacillota</taxon>
        <taxon>Clostridia</taxon>
        <taxon>Lachnospirales</taxon>
        <taxon>Lachnospiraceae</taxon>
        <taxon>Muricomes</taxon>
    </lineage>
</organism>
<comment type="subcellular location">
    <subcellularLocation>
        <location evidence="2">Membrane</location>
        <topology evidence="2">Multi-pass membrane protein</topology>
    </subcellularLocation>
</comment>
<proteinExistence type="predicted"/>
<keyword evidence="8 11" id="KW-1133">Transmembrane helix</keyword>
<name>A0A4R3K2M8_9FIRM</name>
<dbReference type="CDD" id="cd00082">
    <property type="entry name" value="HisKA"/>
    <property type="match status" value="1"/>
</dbReference>
<evidence type="ECO:0000256" key="1">
    <source>
        <dbReference type="ARBA" id="ARBA00000085"/>
    </source>
</evidence>
<dbReference type="SUPFAM" id="SSF55874">
    <property type="entry name" value="ATPase domain of HSP90 chaperone/DNA topoisomerase II/histidine kinase"/>
    <property type="match status" value="1"/>
</dbReference>